<dbReference type="SUPFAM" id="SSF51206">
    <property type="entry name" value="cAMP-binding domain-like"/>
    <property type="match status" value="1"/>
</dbReference>
<gene>
    <name evidence="2" type="ORF">NXW97_21460</name>
</gene>
<name>A0AAW5P0N0_9BACE</name>
<protein>
    <submittedName>
        <fullName evidence="2">Cyclic nucleotide-binding domain-containing protein</fullName>
    </submittedName>
</protein>
<dbReference type="InterPro" id="IPR018490">
    <property type="entry name" value="cNMP-bd_dom_sf"/>
</dbReference>
<dbReference type="InterPro" id="IPR014710">
    <property type="entry name" value="RmlC-like_jellyroll"/>
</dbReference>
<feature type="domain" description="Cyclic nucleotide-binding" evidence="1">
    <location>
        <begin position="32"/>
        <end position="115"/>
    </location>
</feature>
<dbReference type="Pfam" id="PF00027">
    <property type="entry name" value="cNMP_binding"/>
    <property type="match status" value="1"/>
</dbReference>
<dbReference type="InterPro" id="IPR000595">
    <property type="entry name" value="cNMP-bd_dom"/>
</dbReference>
<accession>A0AAW5P0N0</accession>
<comment type="caution">
    <text evidence="2">The sequence shown here is derived from an EMBL/GenBank/DDBJ whole genome shotgun (WGS) entry which is preliminary data.</text>
</comment>
<dbReference type="EMBL" id="JANUTS010000001">
    <property type="protein sequence ID" value="MCS2794528.1"/>
    <property type="molecule type" value="Genomic_DNA"/>
</dbReference>
<dbReference type="Proteomes" id="UP001204548">
    <property type="component" value="Unassembled WGS sequence"/>
</dbReference>
<sequence>MEELIDKFSEHYKIERSECEQFLSYFSEFGCAKKDTLVMPGRFNDDVYVLREGMLRAYMPDGDSDISLWFTYPGDVVFDVWCYCRQEVSPIGIEAMTEVSALVIGKEKLASLCDESHLYANVFRKILEGHAADYEGNTISLLGCDGGLERYLSILKRHPELLQHIPLNKLASYLQLAPQSLSRIRARIK</sequence>
<dbReference type="AlphaFoldDB" id="A0AAW5P0N0"/>
<proteinExistence type="predicted"/>
<dbReference type="Gene3D" id="2.60.120.10">
    <property type="entry name" value="Jelly Rolls"/>
    <property type="match status" value="1"/>
</dbReference>
<organism evidence="2 3">
    <name type="scientific">Bacteroides faecis</name>
    <dbReference type="NCBI Taxonomy" id="674529"/>
    <lineage>
        <taxon>Bacteria</taxon>
        <taxon>Pseudomonadati</taxon>
        <taxon>Bacteroidota</taxon>
        <taxon>Bacteroidia</taxon>
        <taxon>Bacteroidales</taxon>
        <taxon>Bacteroidaceae</taxon>
        <taxon>Bacteroides</taxon>
    </lineage>
</organism>
<evidence type="ECO:0000313" key="2">
    <source>
        <dbReference type="EMBL" id="MCS2794528.1"/>
    </source>
</evidence>
<dbReference type="RefSeq" id="WP_258990819.1">
    <property type="nucleotide sequence ID" value="NZ_JANUTS010000001.1"/>
</dbReference>
<evidence type="ECO:0000259" key="1">
    <source>
        <dbReference type="Pfam" id="PF00027"/>
    </source>
</evidence>
<evidence type="ECO:0000313" key="3">
    <source>
        <dbReference type="Proteomes" id="UP001204548"/>
    </source>
</evidence>
<reference evidence="2" key="1">
    <citation type="submission" date="2022-08" db="EMBL/GenBank/DDBJ databases">
        <title>Genome Sequencing of Bacteroides fragilis Group Isolates with Nanopore Technology.</title>
        <authorList>
            <person name="Tisza M.J."/>
            <person name="Smith D."/>
            <person name="Dekker J.P."/>
        </authorList>
    </citation>
    <scope>NUCLEOTIDE SEQUENCE</scope>
    <source>
        <strain evidence="2">BFG-351</strain>
    </source>
</reference>